<protein>
    <submittedName>
        <fullName evidence="1">Uncharacterized protein</fullName>
    </submittedName>
</protein>
<gene>
    <name evidence="1" type="ORF">HF577_12845</name>
</gene>
<sequence>MHTRSREQDMWLVTGIDEEHRFPRWTEAVEFYRQVVGDWVADHDDPGGDAAQELTRSLDALAVGEAHEVAFPSAAGGDGAPVRFGLTWEVAQVGMDHFTAC</sequence>
<evidence type="ECO:0000313" key="1">
    <source>
        <dbReference type="EMBL" id="NMH77968.1"/>
    </source>
</evidence>
<proteinExistence type="predicted"/>
<reference evidence="1 2" key="1">
    <citation type="submission" date="2020-04" db="EMBL/GenBank/DDBJ databases">
        <authorList>
            <person name="Klaysubun C."/>
            <person name="Duangmal K."/>
            <person name="Lipun K."/>
        </authorList>
    </citation>
    <scope>NUCLEOTIDE SEQUENCE [LARGE SCALE GENOMIC DNA]</scope>
    <source>
        <strain evidence="1 2">JCM 11839</strain>
    </source>
</reference>
<dbReference type="Proteomes" id="UP001296706">
    <property type="component" value="Unassembled WGS sequence"/>
</dbReference>
<name>A0ABX1RC65_9PSEU</name>
<dbReference type="EMBL" id="JAAXKY010000033">
    <property type="protein sequence ID" value="NMH77968.1"/>
    <property type="molecule type" value="Genomic_DNA"/>
</dbReference>
<evidence type="ECO:0000313" key="2">
    <source>
        <dbReference type="Proteomes" id="UP001296706"/>
    </source>
</evidence>
<accession>A0ABX1RC65</accession>
<keyword evidence="2" id="KW-1185">Reference proteome</keyword>
<organism evidence="1 2">
    <name type="scientific">Pseudonocardia xinjiangensis</name>
    <dbReference type="NCBI Taxonomy" id="75289"/>
    <lineage>
        <taxon>Bacteria</taxon>
        <taxon>Bacillati</taxon>
        <taxon>Actinomycetota</taxon>
        <taxon>Actinomycetes</taxon>
        <taxon>Pseudonocardiales</taxon>
        <taxon>Pseudonocardiaceae</taxon>
        <taxon>Pseudonocardia</taxon>
    </lineage>
</organism>
<dbReference type="RefSeq" id="WP_169396039.1">
    <property type="nucleotide sequence ID" value="NZ_BAAAJH010000013.1"/>
</dbReference>
<comment type="caution">
    <text evidence="1">The sequence shown here is derived from an EMBL/GenBank/DDBJ whole genome shotgun (WGS) entry which is preliminary data.</text>
</comment>